<keyword evidence="3" id="KW-1185">Reference proteome</keyword>
<gene>
    <name evidence="2" type="ORF">EYF80_034947</name>
</gene>
<accession>A0A4Z2GMH6</accession>
<dbReference type="EMBL" id="SRLO01000473">
    <property type="protein sequence ID" value="TNN54828.1"/>
    <property type="molecule type" value="Genomic_DNA"/>
</dbReference>
<protein>
    <submittedName>
        <fullName evidence="2">Uncharacterized protein</fullName>
    </submittedName>
</protein>
<organism evidence="2 3">
    <name type="scientific">Liparis tanakae</name>
    <name type="common">Tanaka's snailfish</name>
    <dbReference type="NCBI Taxonomy" id="230148"/>
    <lineage>
        <taxon>Eukaryota</taxon>
        <taxon>Metazoa</taxon>
        <taxon>Chordata</taxon>
        <taxon>Craniata</taxon>
        <taxon>Vertebrata</taxon>
        <taxon>Euteleostomi</taxon>
        <taxon>Actinopterygii</taxon>
        <taxon>Neopterygii</taxon>
        <taxon>Teleostei</taxon>
        <taxon>Neoteleostei</taxon>
        <taxon>Acanthomorphata</taxon>
        <taxon>Eupercaria</taxon>
        <taxon>Perciformes</taxon>
        <taxon>Cottioidei</taxon>
        <taxon>Cottales</taxon>
        <taxon>Liparidae</taxon>
        <taxon>Liparis</taxon>
    </lineage>
</organism>
<name>A0A4Z2GMH6_9TELE</name>
<reference evidence="2 3" key="1">
    <citation type="submission" date="2019-03" db="EMBL/GenBank/DDBJ databases">
        <title>First draft genome of Liparis tanakae, snailfish: a comprehensive survey of snailfish specific genes.</title>
        <authorList>
            <person name="Kim W."/>
            <person name="Song I."/>
            <person name="Jeong J.-H."/>
            <person name="Kim D."/>
            <person name="Kim S."/>
            <person name="Ryu S."/>
            <person name="Song J.Y."/>
            <person name="Lee S.K."/>
        </authorList>
    </citation>
    <scope>NUCLEOTIDE SEQUENCE [LARGE SCALE GENOMIC DNA]</scope>
    <source>
        <tissue evidence="2">Muscle</tissue>
    </source>
</reference>
<dbReference type="AlphaFoldDB" id="A0A4Z2GMH6"/>
<evidence type="ECO:0000313" key="3">
    <source>
        <dbReference type="Proteomes" id="UP000314294"/>
    </source>
</evidence>
<comment type="caution">
    <text evidence="2">The sequence shown here is derived from an EMBL/GenBank/DDBJ whole genome shotgun (WGS) entry which is preliminary data.</text>
</comment>
<evidence type="ECO:0000256" key="1">
    <source>
        <dbReference type="SAM" id="MobiDB-lite"/>
    </source>
</evidence>
<evidence type="ECO:0000313" key="2">
    <source>
        <dbReference type="EMBL" id="TNN54828.1"/>
    </source>
</evidence>
<proteinExistence type="predicted"/>
<dbReference type="Proteomes" id="UP000314294">
    <property type="component" value="Unassembled WGS sequence"/>
</dbReference>
<sequence>MSSGADSEPPAPLADSPGPATLPVTLPYPVAPAFRGILPGCKRTTQSGLQLKCTHTCARSSVITDLPERNFSLAMWPVSHSSASRCRASCDTWGAPGKQTMTMLMLSKLPCRGRQKDERRQRSMTWVQISLRSSHTCRRLRTKAHSSSLPMASHTPSHARIRNSSSSVLSISYTSGSGDTSCSVCGLQSTSLKSKSPRALDTASEPLTLWRMTEPPAFWMRSFSRGLTGLWSSV</sequence>
<feature type="region of interest" description="Disordered" evidence="1">
    <location>
        <begin position="1"/>
        <end position="20"/>
    </location>
</feature>